<evidence type="ECO:0000256" key="1">
    <source>
        <dbReference type="SAM" id="SignalP"/>
    </source>
</evidence>
<dbReference type="InterPro" id="IPR007210">
    <property type="entry name" value="ABC_Gly_betaine_transp_sub-bd"/>
</dbReference>
<feature type="chain" id="PRO_5045527600" evidence="1">
    <location>
        <begin position="20"/>
        <end position="309"/>
    </location>
</feature>
<sequence length="309" mass="32617">MNRRRMAFATALVSTAALALTACGGGSDPLDSSSDADSGGSSSSESIIVGSANFPENELLAEIYAGALEAKGVKVSKKLNIGSREAYIPGLEDGSIDLLPEYSGNLLSYLDDKATAVSSEDVFAALPEALPEGLTVLDQSTAEDKDVVTVTKETADKYSLKSIGDMKGKDLVLGGPPEWKTRPTGVPGFEKNYGVTFKEYKVLDVGGPLTVNALKNGQVDAADLFSTDPNIIANGWVMLEDPENQFAAQNVLPIINEEKASDTVKGALNAVSGVLTTENLSEMMEKVTLEQQEPADVAKEFLETNKLSS</sequence>
<dbReference type="SUPFAM" id="SSF53850">
    <property type="entry name" value="Periplasmic binding protein-like II"/>
    <property type="match status" value="1"/>
</dbReference>
<keyword evidence="4" id="KW-1185">Reference proteome</keyword>
<name>A0ABT9NZY8_9ACTN</name>
<dbReference type="RefSeq" id="WP_307240349.1">
    <property type="nucleotide sequence ID" value="NZ_JAUSQZ010000001.1"/>
</dbReference>
<dbReference type="PROSITE" id="PS51257">
    <property type="entry name" value="PROKAR_LIPOPROTEIN"/>
    <property type="match status" value="1"/>
</dbReference>
<dbReference type="Pfam" id="PF04069">
    <property type="entry name" value="OpuAC"/>
    <property type="match status" value="1"/>
</dbReference>
<keyword evidence="1" id="KW-0732">Signal</keyword>
<dbReference type="Gene3D" id="3.40.190.120">
    <property type="entry name" value="Osmoprotection protein (prox), domain 2"/>
    <property type="match status" value="1"/>
</dbReference>
<comment type="caution">
    <text evidence="3">The sequence shown here is derived from an EMBL/GenBank/DDBJ whole genome shotgun (WGS) entry which is preliminary data.</text>
</comment>
<dbReference type="Proteomes" id="UP001235712">
    <property type="component" value="Unassembled WGS sequence"/>
</dbReference>
<dbReference type="EMBL" id="JAUSQZ010000001">
    <property type="protein sequence ID" value="MDP9825994.1"/>
    <property type="molecule type" value="Genomic_DNA"/>
</dbReference>
<evidence type="ECO:0000313" key="4">
    <source>
        <dbReference type="Proteomes" id="UP001235712"/>
    </source>
</evidence>
<dbReference type="CDD" id="cd13606">
    <property type="entry name" value="PBP2_ProX_like"/>
    <property type="match status" value="1"/>
</dbReference>
<accession>A0ABT9NZY8</accession>
<proteinExistence type="predicted"/>
<feature type="signal peptide" evidence="1">
    <location>
        <begin position="1"/>
        <end position="19"/>
    </location>
</feature>
<organism evidence="3 4">
    <name type="scientific">Kineosporia succinea</name>
    <dbReference type="NCBI Taxonomy" id="84632"/>
    <lineage>
        <taxon>Bacteria</taxon>
        <taxon>Bacillati</taxon>
        <taxon>Actinomycetota</taxon>
        <taxon>Actinomycetes</taxon>
        <taxon>Kineosporiales</taxon>
        <taxon>Kineosporiaceae</taxon>
        <taxon>Kineosporia</taxon>
    </lineage>
</organism>
<gene>
    <name evidence="3" type="ORF">J2S57_001743</name>
</gene>
<evidence type="ECO:0000259" key="2">
    <source>
        <dbReference type="Pfam" id="PF04069"/>
    </source>
</evidence>
<feature type="domain" description="ABC-type glycine betaine transport system substrate-binding" evidence="2">
    <location>
        <begin position="46"/>
        <end position="303"/>
    </location>
</feature>
<dbReference type="Gene3D" id="3.40.190.10">
    <property type="entry name" value="Periplasmic binding protein-like II"/>
    <property type="match status" value="1"/>
</dbReference>
<protein>
    <submittedName>
        <fullName evidence="3">Osmoprotectant transport system substrate-binding protein</fullName>
    </submittedName>
</protein>
<reference evidence="3 4" key="1">
    <citation type="submission" date="2023-07" db="EMBL/GenBank/DDBJ databases">
        <title>Sequencing the genomes of 1000 actinobacteria strains.</title>
        <authorList>
            <person name="Klenk H.-P."/>
        </authorList>
    </citation>
    <scope>NUCLEOTIDE SEQUENCE [LARGE SCALE GENOMIC DNA]</scope>
    <source>
        <strain evidence="3 4">DSM 44388</strain>
    </source>
</reference>
<evidence type="ECO:0000313" key="3">
    <source>
        <dbReference type="EMBL" id="MDP9825994.1"/>
    </source>
</evidence>